<feature type="domain" description="IrrE N-terminal-like" evidence="1">
    <location>
        <begin position="79"/>
        <end position="169"/>
    </location>
</feature>
<dbReference type="InterPro" id="IPR052345">
    <property type="entry name" value="Rad_response_metalloprotease"/>
</dbReference>
<dbReference type="PANTHER" id="PTHR43236:SF2">
    <property type="entry name" value="BLL0069 PROTEIN"/>
    <property type="match status" value="1"/>
</dbReference>
<dbReference type="RefSeq" id="WP_320507364.1">
    <property type="nucleotide sequence ID" value="NZ_JAXCLW010000001.1"/>
</dbReference>
<dbReference type="PANTHER" id="PTHR43236">
    <property type="entry name" value="ANTITOXIN HIGA1"/>
    <property type="match status" value="1"/>
</dbReference>
<proteinExistence type="predicted"/>
<dbReference type="Gene3D" id="1.10.10.2910">
    <property type="match status" value="1"/>
</dbReference>
<organism evidence="2 3">
    <name type="scientific">Dongia soli</name>
    <dbReference type="NCBI Taxonomy" id="600628"/>
    <lineage>
        <taxon>Bacteria</taxon>
        <taxon>Pseudomonadati</taxon>
        <taxon>Pseudomonadota</taxon>
        <taxon>Alphaproteobacteria</taxon>
        <taxon>Rhodospirillales</taxon>
        <taxon>Dongiaceae</taxon>
        <taxon>Dongia</taxon>
    </lineage>
</organism>
<evidence type="ECO:0000259" key="1">
    <source>
        <dbReference type="Pfam" id="PF06114"/>
    </source>
</evidence>
<comment type="caution">
    <text evidence="2">The sequence shown here is derived from an EMBL/GenBank/DDBJ whole genome shotgun (WGS) entry which is preliminary data.</text>
</comment>
<sequence>MSHGPFQAQPTTKAALENVAGQLRQVLGLEKVDFFPVVKVLEFGLPSIFENFVFRVKEGPAMGDQHGLTFPDDSEIWLRDDVYEGVTQGKGRDRFTAAHEIGHLLLHSQRFLSRRMGDQPIRTNCDPEWQANCFGGCLLMPAILVKTCKYIDEVMDRFGVSRDAARHRTKQLNLSMQEVF</sequence>
<keyword evidence="3" id="KW-1185">Reference proteome</keyword>
<dbReference type="Proteomes" id="UP001279642">
    <property type="component" value="Unassembled WGS sequence"/>
</dbReference>
<dbReference type="Pfam" id="PF06114">
    <property type="entry name" value="Peptidase_M78"/>
    <property type="match status" value="1"/>
</dbReference>
<dbReference type="InterPro" id="IPR010359">
    <property type="entry name" value="IrrE_HExxH"/>
</dbReference>
<protein>
    <submittedName>
        <fullName evidence="2">ImmA/IrrE family metallo-endopeptidase</fullName>
    </submittedName>
</protein>
<evidence type="ECO:0000313" key="3">
    <source>
        <dbReference type="Proteomes" id="UP001279642"/>
    </source>
</evidence>
<accession>A0ABU5E7N6</accession>
<reference evidence="2 3" key="1">
    <citation type="journal article" date="2016" name="Antonie Van Leeuwenhoek">
        <title>Dongia soli sp. nov., isolated from soil from Dokdo, Korea.</title>
        <authorList>
            <person name="Kim D.U."/>
            <person name="Lee H."/>
            <person name="Kim H."/>
            <person name="Kim S.G."/>
            <person name="Ka J.O."/>
        </authorList>
    </citation>
    <scope>NUCLEOTIDE SEQUENCE [LARGE SCALE GENOMIC DNA]</scope>
    <source>
        <strain evidence="2 3">D78</strain>
    </source>
</reference>
<dbReference type="EMBL" id="JAXCLW010000001">
    <property type="protein sequence ID" value="MDY0882340.1"/>
    <property type="molecule type" value="Genomic_DNA"/>
</dbReference>
<name>A0ABU5E7N6_9PROT</name>
<evidence type="ECO:0000313" key="2">
    <source>
        <dbReference type="EMBL" id="MDY0882340.1"/>
    </source>
</evidence>
<gene>
    <name evidence="2" type="ORF">SMD27_05770</name>
</gene>